<keyword evidence="4 8" id="KW-0812">Transmembrane</keyword>
<evidence type="ECO:0000313" key="10">
    <source>
        <dbReference type="Proteomes" id="UP000002524"/>
    </source>
</evidence>
<dbReference type="STRING" id="243230.DR_1880"/>
<name>Q9RT85_DEIRA</name>
<dbReference type="InterPro" id="IPR004254">
    <property type="entry name" value="AdipoR/HlyIII-related"/>
</dbReference>
<dbReference type="InterPro" id="IPR005744">
    <property type="entry name" value="Hy-lIII"/>
</dbReference>
<dbReference type="GO" id="GO:0005886">
    <property type="term" value="C:plasma membrane"/>
    <property type="evidence" value="ECO:0007669"/>
    <property type="project" value="UniProtKB-SubCell"/>
</dbReference>
<dbReference type="RefSeq" id="WP_010888515.1">
    <property type="nucleotide sequence ID" value="NC_001263.1"/>
</dbReference>
<dbReference type="KEGG" id="dra:DR_1880"/>
<dbReference type="FunCoup" id="Q9RT85">
    <property type="interactions" value="28"/>
</dbReference>
<dbReference type="Pfam" id="PF03006">
    <property type="entry name" value="HlyIII"/>
    <property type="match status" value="1"/>
</dbReference>
<accession>Q9RT85</accession>
<dbReference type="HOGENOM" id="CLU_051078_2_1_0"/>
<feature type="transmembrane region" description="Helical" evidence="8">
    <location>
        <begin position="160"/>
        <end position="179"/>
    </location>
</feature>
<feature type="binding site" evidence="7">
    <location>
        <position position="201"/>
    </location>
    <ligand>
        <name>Zn(2+)</name>
        <dbReference type="ChEBI" id="CHEBI:29105"/>
    </ligand>
</feature>
<feature type="binding site" evidence="7">
    <location>
        <position position="197"/>
    </location>
    <ligand>
        <name>Zn(2+)</name>
        <dbReference type="ChEBI" id="CHEBI:29105"/>
    </ligand>
</feature>
<comment type="subcellular location">
    <subcellularLocation>
        <location evidence="1">Cell membrane</location>
        <topology evidence="1">Multi-pass membrane protein</topology>
    </subcellularLocation>
</comment>
<dbReference type="PIR" id="H75342">
    <property type="entry name" value="H75342"/>
</dbReference>
<dbReference type="OrthoDB" id="9813689at2"/>
<dbReference type="eggNOG" id="COG1272">
    <property type="taxonomic scope" value="Bacteria"/>
</dbReference>
<comment type="similarity">
    <text evidence="2">Belongs to the UPF0073 (Hly-III) family.</text>
</comment>
<keyword evidence="3" id="KW-1003">Cell membrane</keyword>
<protein>
    <submittedName>
        <fullName evidence="9">Hemolysin, putative</fullName>
    </submittedName>
</protein>
<dbReference type="PaxDb" id="243230-DR_1880"/>
<dbReference type="InParanoid" id="Q9RT85"/>
<organism evidence="9 10">
    <name type="scientific">Deinococcus radiodurans (strain ATCC 13939 / DSM 20539 / JCM 16871 / CCUG 27074 / LMG 4051 / NBRC 15346 / NCIMB 9279 / VKM B-1422 / R1)</name>
    <dbReference type="NCBI Taxonomy" id="243230"/>
    <lineage>
        <taxon>Bacteria</taxon>
        <taxon>Thermotogati</taxon>
        <taxon>Deinococcota</taxon>
        <taxon>Deinococci</taxon>
        <taxon>Deinococcales</taxon>
        <taxon>Deinococcaceae</taxon>
        <taxon>Deinococcus</taxon>
    </lineage>
</organism>
<feature type="transmembrane region" description="Helical" evidence="8">
    <location>
        <begin position="43"/>
        <end position="62"/>
    </location>
</feature>
<dbReference type="PANTHER" id="PTHR20855:SF3">
    <property type="entry name" value="LD03007P"/>
    <property type="match status" value="1"/>
</dbReference>
<keyword evidence="10" id="KW-1185">Reference proteome</keyword>
<feature type="transmembrane region" description="Helical" evidence="8">
    <location>
        <begin position="15"/>
        <end position="36"/>
    </location>
</feature>
<feature type="transmembrane region" description="Helical" evidence="8">
    <location>
        <begin position="107"/>
        <end position="125"/>
    </location>
</feature>
<evidence type="ECO:0000256" key="3">
    <source>
        <dbReference type="ARBA" id="ARBA00022475"/>
    </source>
</evidence>
<evidence type="ECO:0000256" key="5">
    <source>
        <dbReference type="ARBA" id="ARBA00022989"/>
    </source>
</evidence>
<dbReference type="GO" id="GO:0140911">
    <property type="term" value="F:pore-forming activity"/>
    <property type="evidence" value="ECO:0007669"/>
    <property type="project" value="InterPro"/>
</dbReference>
<proteinExistence type="inferred from homology"/>
<dbReference type="GO" id="GO:0046872">
    <property type="term" value="F:metal ion binding"/>
    <property type="evidence" value="ECO:0007669"/>
    <property type="project" value="UniProtKB-KW"/>
</dbReference>
<keyword evidence="7" id="KW-0479">Metal-binding</keyword>
<dbReference type="GeneID" id="69518119"/>
<keyword evidence="5 8" id="KW-1133">Transmembrane helix</keyword>
<keyword evidence="7" id="KW-0862">Zinc</keyword>
<dbReference type="Proteomes" id="UP000002524">
    <property type="component" value="Chromosome 1"/>
</dbReference>
<sequence>MKSLLRAPREPVNAWTHWAGAVAGALLLWPLLAWAGTHGVARWPFVVFDLSLVALYAASASYHSFSPGGNGALWLRKLDHAAIFLLIAGTYTPVAFLGLAEPQRSRVLALIWGIALLGIGLKLFTLKVPRWLSTALYVGMGWLAVGFLPQLSRQLPHAAIVWLALGGVLYTLGAFGYATKRPRTPRRLGGLGTWGFHELWHLFVLGGSAAHVVMMFNLR</sequence>
<evidence type="ECO:0000313" key="9">
    <source>
        <dbReference type="EMBL" id="AAF11433.1"/>
    </source>
</evidence>
<dbReference type="EnsemblBacteria" id="AAF11433">
    <property type="protein sequence ID" value="AAF11433"/>
    <property type="gene ID" value="DR_1880"/>
</dbReference>
<feature type="transmembrane region" description="Helical" evidence="8">
    <location>
        <begin position="199"/>
        <end position="218"/>
    </location>
</feature>
<evidence type="ECO:0000256" key="2">
    <source>
        <dbReference type="ARBA" id="ARBA00008488"/>
    </source>
</evidence>
<evidence type="ECO:0000256" key="1">
    <source>
        <dbReference type="ARBA" id="ARBA00004651"/>
    </source>
</evidence>
<evidence type="ECO:0000256" key="7">
    <source>
        <dbReference type="PIRSR" id="PIRSR604254-1"/>
    </source>
</evidence>
<evidence type="ECO:0000256" key="6">
    <source>
        <dbReference type="ARBA" id="ARBA00023136"/>
    </source>
</evidence>
<reference evidence="9 10" key="1">
    <citation type="journal article" date="1999" name="Science">
        <title>Genome sequence of the radioresistant bacterium Deinococcus radiodurans R1.</title>
        <authorList>
            <person name="White O."/>
            <person name="Eisen J.A."/>
            <person name="Heidelberg J.F."/>
            <person name="Hickey E.K."/>
            <person name="Peterson J.D."/>
            <person name="Dodson R.J."/>
            <person name="Haft D.H."/>
            <person name="Gwinn M.L."/>
            <person name="Nelson W.C."/>
            <person name="Richardson D.L."/>
            <person name="Moffat K.S."/>
            <person name="Qin H."/>
            <person name="Jiang L."/>
            <person name="Pamphile W."/>
            <person name="Crosby M."/>
            <person name="Shen M."/>
            <person name="Vamathevan J.J."/>
            <person name="Lam P."/>
            <person name="McDonald L."/>
            <person name="Utterback T."/>
            <person name="Zalewski C."/>
            <person name="Makarova K.S."/>
            <person name="Aravind L."/>
            <person name="Daly M.J."/>
            <person name="Minton K.W."/>
            <person name="Fleischmann R.D."/>
            <person name="Ketchum K.A."/>
            <person name="Nelson K.E."/>
            <person name="Salzberg S."/>
            <person name="Smith H.O."/>
            <person name="Venter J.C."/>
            <person name="Fraser C.M."/>
        </authorList>
    </citation>
    <scope>NUCLEOTIDE SEQUENCE [LARGE SCALE GENOMIC DNA]</scope>
    <source>
        <strain evidence="10">ATCC 13939 / DSM 20539 / JCM 16871 / LMG 4051 / NBRC 15346 / NCIMB 9279 / R1 / VKM B-1422</strain>
    </source>
</reference>
<feature type="binding site" evidence="7">
    <location>
        <position position="63"/>
    </location>
    <ligand>
        <name>Zn(2+)</name>
        <dbReference type="ChEBI" id="CHEBI:29105"/>
    </ligand>
</feature>
<evidence type="ECO:0000256" key="8">
    <source>
        <dbReference type="SAM" id="Phobius"/>
    </source>
</evidence>
<dbReference type="PANTHER" id="PTHR20855">
    <property type="entry name" value="ADIPOR/PROGESTIN RECEPTOR-RELATED"/>
    <property type="match status" value="1"/>
</dbReference>
<gene>
    <name evidence="9" type="ordered locus">DR_1880</name>
</gene>
<evidence type="ECO:0000256" key="4">
    <source>
        <dbReference type="ARBA" id="ARBA00022692"/>
    </source>
</evidence>
<feature type="transmembrane region" description="Helical" evidence="8">
    <location>
        <begin position="82"/>
        <end position="100"/>
    </location>
</feature>
<feature type="transmembrane region" description="Helical" evidence="8">
    <location>
        <begin position="131"/>
        <end position="148"/>
    </location>
</feature>
<dbReference type="PATRIC" id="fig|243230.17.peg.2092"/>
<keyword evidence="6 8" id="KW-0472">Membrane</keyword>
<dbReference type="EMBL" id="AE000513">
    <property type="protein sequence ID" value="AAF11433.1"/>
    <property type="molecule type" value="Genomic_DNA"/>
</dbReference>
<dbReference type="AlphaFoldDB" id="Q9RT85"/>
<dbReference type="NCBIfam" id="TIGR01065">
    <property type="entry name" value="hlyIII"/>
    <property type="match status" value="1"/>
</dbReference>